<accession>A0ABX1VNQ9</accession>
<keyword evidence="3" id="KW-1185">Reference proteome</keyword>
<sequence>MSETIQLAVCGLHMRGFSLNHQLTDLNAEFVSVANTAPVYKLYAIPTFPEKPGLVRCEEGGSSIEVEIFSLTYEALGKFLSMIPSPLGLGKIVLSDETSVIGFICEPYALSDATDITSFRGWRYYRSSLK</sequence>
<organism evidence="2 3">
    <name type="scientific">Lacrimispora defluvii</name>
    <dbReference type="NCBI Taxonomy" id="2719233"/>
    <lineage>
        <taxon>Bacteria</taxon>
        <taxon>Bacillati</taxon>
        <taxon>Bacillota</taxon>
        <taxon>Clostridia</taxon>
        <taxon>Lachnospirales</taxon>
        <taxon>Lachnospiraceae</taxon>
        <taxon>Lacrimispora</taxon>
    </lineage>
</organism>
<dbReference type="Proteomes" id="UP000539052">
    <property type="component" value="Unassembled WGS sequence"/>
</dbReference>
<evidence type="ECO:0000259" key="1">
    <source>
        <dbReference type="Pfam" id="PF21986"/>
    </source>
</evidence>
<evidence type="ECO:0000313" key="2">
    <source>
        <dbReference type="EMBL" id="NNJ29015.1"/>
    </source>
</evidence>
<dbReference type="InterPro" id="IPR053844">
    <property type="entry name" value="AH_C"/>
</dbReference>
<feature type="domain" description="Allophanate hydrolase C-terminal" evidence="1">
    <location>
        <begin position="5"/>
        <end position="126"/>
    </location>
</feature>
<name>A0ABX1VNQ9_9FIRM</name>
<reference evidence="2 3" key="1">
    <citation type="submission" date="2020-03" db="EMBL/GenBank/DDBJ databases">
        <title>Genome Sequence of industrial isolate, B5A.</title>
        <authorList>
            <person name="Sharma S."/>
            <person name="Patil P.B."/>
            <person name="Korpole S."/>
        </authorList>
    </citation>
    <scope>NUCLEOTIDE SEQUENCE [LARGE SCALE GENOMIC DNA]</scope>
    <source>
        <strain evidence="2 3">PI-S10-B5A</strain>
    </source>
</reference>
<proteinExistence type="predicted"/>
<protein>
    <recommendedName>
        <fullName evidence="1">Allophanate hydrolase C-terminal domain-containing protein</fullName>
    </recommendedName>
</protein>
<dbReference type="RefSeq" id="WP_170820314.1">
    <property type="nucleotide sequence ID" value="NZ_JAAOXG010000007.1"/>
</dbReference>
<dbReference type="Gene3D" id="3.10.490.10">
    <property type="entry name" value="Gamma-glutamyl cyclotransferase-like"/>
    <property type="match status" value="1"/>
</dbReference>
<dbReference type="EMBL" id="JAAOXG010000007">
    <property type="protein sequence ID" value="NNJ29015.1"/>
    <property type="molecule type" value="Genomic_DNA"/>
</dbReference>
<dbReference type="Pfam" id="PF21986">
    <property type="entry name" value="AH_C"/>
    <property type="match status" value="1"/>
</dbReference>
<gene>
    <name evidence="2" type="ORF">G9470_04280</name>
</gene>
<evidence type="ECO:0000313" key="3">
    <source>
        <dbReference type="Proteomes" id="UP000539052"/>
    </source>
</evidence>
<comment type="caution">
    <text evidence="2">The sequence shown here is derived from an EMBL/GenBank/DDBJ whole genome shotgun (WGS) entry which is preliminary data.</text>
</comment>